<organism evidence="7 8">
    <name type="scientific">Linum tenue</name>
    <dbReference type="NCBI Taxonomy" id="586396"/>
    <lineage>
        <taxon>Eukaryota</taxon>
        <taxon>Viridiplantae</taxon>
        <taxon>Streptophyta</taxon>
        <taxon>Embryophyta</taxon>
        <taxon>Tracheophyta</taxon>
        <taxon>Spermatophyta</taxon>
        <taxon>Magnoliopsida</taxon>
        <taxon>eudicotyledons</taxon>
        <taxon>Gunneridae</taxon>
        <taxon>Pentapetalae</taxon>
        <taxon>rosids</taxon>
        <taxon>fabids</taxon>
        <taxon>Malpighiales</taxon>
        <taxon>Linaceae</taxon>
        <taxon>Linum</taxon>
    </lineage>
</organism>
<evidence type="ECO:0000259" key="6">
    <source>
        <dbReference type="Pfam" id="PF23176"/>
    </source>
</evidence>
<dbReference type="GO" id="GO:0003700">
    <property type="term" value="F:DNA-binding transcription factor activity"/>
    <property type="evidence" value="ECO:0007669"/>
    <property type="project" value="InterPro"/>
</dbReference>
<dbReference type="GO" id="GO:0005634">
    <property type="term" value="C:nucleus"/>
    <property type="evidence" value="ECO:0007669"/>
    <property type="project" value="UniProtKB-SubCell"/>
</dbReference>
<dbReference type="AlphaFoldDB" id="A0AAV0KIE1"/>
<dbReference type="GO" id="GO:0046983">
    <property type="term" value="F:protein dimerization activity"/>
    <property type="evidence" value="ECO:0007669"/>
    <property type="project" value="InterPro"/>
</dbReference>
<dbReference type="InterPro" id="IPR011598">
    <property type="entry name" value="bHLH_dom"/>
</dbReference>
<dbReference type="PANTHER" id="PTHR46196">
    <property type="entry name" value="TRANSCRIPTION FACTOR BHLH155-LIKE ISOFORM X1-RELATED"/>
    <property type="match status" value="1"/>
</dbReference>
<dbReference type="EMBL" id="CAMGYJ010000005">
    <property type="protein sequence ID" value="CAI0422154.1"/>
    <property type="molecule type" value="Genomic_DNA"/>
</dbReference>
<evidence type="ECO:0000256" key="3">
    <source>
        <dbReference type="ARBA" id="ARBA00023163"/>
    </source>
</evidence>
<evidence type="ECO:0000256" key="1">
    <source>
        <dbReference type="ARBA" id="ARBA00004123"/>
    </source>
</evidence>
<evidence type="ECO:0000313" key="7">
    <source>
        <dbReference type="EMBL" id="CAI0422154.1"/>
    </source>
</evidence>
<dbReference type="PANTHER" id="PTHR46196:SF4">
    <property type="entry name" value="TRANSCRIPTION FACTOR LHW"/>
    <property type="match status" value="1"/>
</dbReference>
<feature type="non-terminal residue" evidence="7">
    <location>
        <position position="1"/>
    </location>
</feature>
<keyword evidence="4" id="KW-0539">Nucleus</keyword>
<dbReference type="InterPro" id="IPR043561">
    <property type="entry name" value="LHW-like"/>
</dbReference>
<keyword evidence="8" id="KW-1185">Reference proteome</keyword>
<reference evidence="7" key="1">
    <citation type="submission" date="2022-08" db="EMBL/GenBank/DDBJ databases">
        <authorList>
            <person name="Gutierrez-Valencia J."/>
        </authorList>
    </citation>
    <scope>NUCLEOTIDE SEQUENCE</scope>
</reference>
<evidence type="ECO:0000256" key="2">
    <source>
        <dbReference type="ARBA" id="ARBA00023015"/>
    </source>
</evidence>
<feature type="compositionally biased region" description="Polar residues" evidence="5">
    <location>
        <begin position="15"/>
        <end position="36"/>
    </location>
</feature>
<evidence type="ECO:0000256" key="4">
    <source>
        <dbReference type="ARBA" id="ARBA00023242"/>
    </source>
</evidence>
<keyword evidence="2" id="KW-0805">Transcription regulation</keyword>
<feature type="region of interest" description="Disordered" evidence="5">
    <location>
        <begin position="1"/>
        <end position="99"/>
    </location>
</feature>
<evidence type="ECO:0000256" key="5">
    <source>
        <dbReference type="SAM" id="MobiDB-lite"/>
    </source>
</evidence>
<dbReference type="Pfam" id="PF23176">
    <property type="entry name" value="bHLH_LHW"/>
    <property type="match status" value="1"/>
</dbReference>
<evidence type="ECO:0000313" key="8">
    <source>
        <dbReference type="Proteomes" id="UP001154282"/>
    </source>
</evidence>
<gene>
    <name evidence="7" type="ORF">LITE_LOCUS19042</name>
</gene>
<protein>
    <recommendedName>
        <fullName evidence="6">BHLH domain-containing protein</fullName>
    </recommendedName>
</protein>
<proteinExistence type="predicted"/>
<sequence length="99" mass="11122">RETFDLPGRGRTTTDDVGSCSQTTSFYGSQLSSLGSHNGRRDNSISTSGFPKKNEESSNKPNRKRLKPGENPRPRPKDRQMIQDRVKELRDIVPNGGKY</sequence>
<dbReference type="Proteomes" id="UP001154282">
    <property type="component" value="Unassembled WGS sequence"/>
</dbReference>
<feature type="compositionally biased region" description="Basic and acidic residues" evidence="5">
    <location>
        <begin position="67"/>
        <end position="91"/>
    </location>
</feature>
<feature type="domain" description="BHLH" evidence="6">
    <location>
        <begin position="73"/>
        <end position="98"/>
    </location>
</feature>
<name>A0AAV0KIE1_9ROSI</name>
<keyword evidence="3" id="KW-0804">Transcription</keyword>
<comment type="caution">
    <text evidence="7">The sequence shown here is derived from an EMBL/GenBank/DDBJ whole genome shotgun (WGS) entry which is preliminary data.</text>
</comment>
<comment type="subcellular location">
    <subcellularLocation>
        <location evidence="1">Nucleus</location>
    </subcellularLocation>
</comment>
<accession>A0AAV0KIE1</accession>